<name>A0A919RE81_9ACTN</name>
<accession>A0A919RE81</accession>
<gene>
    <name evidence="2" type="ORF">Ssi02_04970</name>
</gene>
<evidence type="ECO:0000313" key="2">
    <source>
        <dbReference type="EMBL" id="GII90266.1"/>
    </source>
</evidence>
<proteinExistence type="predicted"/>
<feature type="transmembrane region" description="Helical" evidence="1">
    <location>
        <begin position="46"/>
        <end position="67"/>
    </location>
</feature>
<protein>
    <recommendedName>
        <fullName evidence="4">DUF3040 domain-containing protein</fullName>
    </recommendedName>
</protein>
<comment type="caution">
    <text evidence="2">The sequence shown here is derived from an EMBL/GenBank/DDBJ whole genome shotgun (WGS) entry which is preliminary data.</text>
</comment>
<dbReference type="AlphaFoldDB" id="A0A919RE81"/>
<keyword evidence="1" id="KW-1133">Transmembrane helix</keyword>
<dbReference type="RefSeq" id="WP_204020567.1">
    <property type="nucleotide sequence ID" value="NZ_BOOW01000006.1"/>
</dbReference>
<keyword evidence="3" id="KW-1185">Reference proteome</keyword>
<organism evidence="2 3">
    <name type="scientific">Sinosporangium siamense</name>
    <dbReference type="NCBI Taxonomy" id="1367973"/>
    <lineage>
        <taxon>Bacteria</taxon>
        <taxon>Bacillati</taxon>
        <taxon>Actinomycetota</taxon>
        <taxon>Actinomycetes</taxon>
        <taxon>Streptosporangiales</taxon>
        <taxon>Streptosporangiaceae</taxon>
        <taxon>Sinosporangium</taxon>
    </lineage>
</organism>
<reference evidence="2" key="1">
    <citation type="submission" date="2021-01" db="EMBL/GenBank/DDBJ databases">
        <title>Whole genome shotgun sequence of Sinosporangium siamense NBRC 109515.</title>
        <authorList>
            <person name="Komaki H."/>
            <person name="Tamura T."/>
        </authorList>
    </citation>
    <scope>NUCLEOTIDE SEQUENCE</scope>
    <source>
        <strain evidence="2">NBRC 109515</strain>
    </source>
</reference>
<dbReference type="EMBL" id="BOOW01000006">
    <property type="protein sequence ID" value="GII90266.1"/>
    <property type="molecule type" value="Genomic_DNA"/>
</dbReference>
<evidence type="ECO:0000313" key="3">
    <source>
        <dbReference type="Proteomes" id="UP000606172"/>
    </source>
</evidence>
<keyword evidence="1" id="KW-0812">Transmembrane</keyword>
<evidence type="ECO:0000256" key="1">
    <source>
        <dbReference type="SAM" id="Phobius"/>
    </source>
</evidence>
<sequence length="84" mass="8526">MALSPHDQRVLGGIGDRLAADDPDLAARLRTFSTSPPAGPPSRLRMVPVAIAALLIAAGALVFPHLVDGDGAARPPATHSATTP</sequence>
<dbReference type="InterPro" id="IPR021401">
    <property type="entry name" value="DUF3040"/>
</dbReference>
<keyword evidence="1" id="KW-0472">Membrane</keyword>
<dbReference type="Pfam" id="PF11239">
    <property type="entry name" value="DUF3040"/>
    <property type="match status" value="1"/>
</dbReference>
<evidence type="ECO:0008006" key="4">
    <source>
        <dbReference type="Google" id="ProtNLM"/>
    </source>
</evidence>
<dbReference type="Proteomes" id="UP000606172">
    <property type="component" value="Unassembled WGS sequence"/>
</dbReference>